<dbReference type="Gene3D" id="2.30.38.10">
    <property type="entry name" value="Luciferase, Domain 3"/>
    <property type="match status" value="1"/>
</dbReference>
<dbReference type="PROSITE" id="PS00012">
    <property type="entry name" value="PHOSPHOPANTETHEINE"/>
    <property type="match status" value="1"/>
</dbReference>
<dbReference type="GO" id="GO:0003824">
    <property type="term" value="F:catalytic activity"/>
    <property type="evidence" value="ECO:0007669"/>
    <property type="project" value="InterPro"/>
</dbReference>
<dbReference type="SUPFAM" id="SSF52777">
    <property type="entry name" value="CoA-dependent acyltransferases"/>
    <property type="match status" value="5"/>
</dbReference>
<dbReference type="CDD" id="cd19531">
    <property type="entry name" value="LCL_NRPS-like"/>
    <property type="match status" value="1"/>
</dbReference>
<dbReference type="InterPro" id="IPR020845">
    <property type="entry name" value="AMP-binding_CS"/>
</dbReference>
<evidence type="ECO:0000313" key="5">
    <source>
        <dbReference type="EMBL" id="TYP74351.1"/>
    </source>
</evidence>
<feature type="domain" description="Carrier" evidence="4">
    <location>
        <begin position="2868"/>
        <end position="2945"/>
    </location>
</feature>
<dbReference type="SUPFAM" id="SSF56801">
    <property type="entry name" value="Acetyl-CoA synthetase-like"/>
    <property type="match status" value="3"/>
</dbReference>
<evidence type="ECO:0000256" key="3">
    <source>
        <dbReference type="ARBA" id="ARBA00022553"/>
    </source>
</evidence>
<dbReference type="CDD" id="cd05930">
    <property type="entry name" value="A_NRPS"/>
    <property type="match status" value="2"/>
</dbReference>
<dbReference type="InterPro" id="IPR006162">
    <property type="entry name" value="Ppantetheine_attach_site"/>
</dbReference>
<dbReference type="InterPro" id="IPR020806">
    <property type="entry name" value="PKS_PP-bd"/>
</dbReference>
<dbReference type="InterPro" id="IPR042099">
    <property type="entry name" value="ANL_N_sf"/>
</dbReference>
<dbReference type="PANTHER" id="PTHR45527">
    <property type="entry name" value="NONRIBOSOMAL PEPTIDE SYNTHETASE"/>
    <property type="match status" value="1"/>
</dbReference>
<dbReference type="Gene3D" id="3.40.50.980">
    <property type="match status" value="2"/>
</dbReference>
<dbReference type="Proteomes" id="UP000324376">
    <property type="component" value="Unassembled WGS sequence"/>
</dbReference>
<dbReference type="Gene3D" id="3.30.559.30">
    <property type="entry name" value="Nonribosomal peptide synthetase, condensation domain"/>
    <property type="match status" value="3"/>
</dbReference>
<dbReference type="InterPro" id="IPR045851">
    <property type="entry name" value="AMP-bd_C_sf"/>
</dbReference>
<dbReference type="GO" id="GO:0044550">
    <property type="term" value="P:secondary metabolite biosynthetic process"/>
    <property type="evidence" value="ECO:0007669"/>
    <property type="project" value="TreeGrafter"/>
</dbReference>
<evidence type="ECO:0000256" key="1">
    <source>
        <dbReference type="ARBA" id="ARBA00001957"/>
    </source>
</evidence>
<feature type="domain" description="Carrier" evidence="4">
    <location>
        <begin position="1797"/>
        <end position="1872"/>
    </location>
</feature>
<organism evidence="5 6">
    <name type="scientific">Aquimarina intermedia</name>
    <dbReference type="NCBI Taxonomy" id="350814"/>
    <lineage>
        <taxon>Bacteria</taxon>
        <taxon>Pseudomonadati</taxon>
        <taxon>Bacteroidota</taxon>
        <taxon>Flavobacteriia</taxon>
        <taxon>Flavobacteriales</taxon>
        <taxon>Flavobacteriaceae</taxon>
        <taxon>Aquimarina</taxon>
    </lineage>
</organism>
<proteinExistence type="predicted"/>
<dbReference type="Gene3D" id="3.30.300.30">
    <property type="match status" value="3"/>
</dbReference>
<dbReference type="FunFam" id="3.40.50.980:FF:000002">
    <property type="entry name" value="Enterobactin synthetase component F"/>
    <property type="match status" value="2"/>
</dbReference>
<name>A0A5S5C4K2_9FLAO</name>
<dbReference type="FunFam" id="3.40.50.12780:FF:000012">
    <property type="entry name" value="Non-ribosomal peptide synthetase"/>
    <property type="match status" value="3"/>
</dbReference>
<gene>
    <name evidence="5" type="ORF">BD809_104171</name>
</gene>
<reference evidence="5 6" key="1">
    <citation type="submission" date="2019-07" db="EMBL/GenBank/DDBJ databases">
        <title>Genomic Encyclopedia of Archaeal and Bacterial Type Strains, Phase II (KMG-II): from individual species to whole genera.</title>
        <authorList>
            <person name="Goeker M."/>
        </authorList>
    </citation>
    <scope>NUCLEOTIDE SEQUENCE [LARGE SCALE GENOMIC DNA]</scope>
    <source>
        <strain evidence="5 6">DSM 17527</strain>
    </source>
</reference>
<evidence type="ECO:0000256" key="2">
    <source>
        <dbReference type="ARBA" id="ARBA00022450"/>
    </source>
</evidence>
<dbReference type="InterPro" id="IPR025110">
    <property type="entry name" value="AMP-bd_C"/>
</dbReference>
<dbReference type="PROSITE" id="PS50075">
    <property type="entry name" value="CARRIER"/>
    <property type="match status" value="3"/>
</dbReference>
<dbReference type="SUPFAM" id="SSF47336">
    <property type="entry name" value="ACP-like"/>
    <property type="match status" value="3"/>
</dbReference>
<comment type="cofactor">
    <cofactor evidence="1">
        <name>pantetheine 4'-phosphate</name>
        <dbReference type="ChEBI" id="CHEBI:47942"/>
    </cofactor>
</comment>
<dbReference type="InterPro" id="IPR000873">
    <property type="entry name" value="AMP-dep_synth/lig_dom"/>
</dbReference>
<dbReference type="GO" id="GO:0031177">
    <property type="term" value="F:phosphopantetheine binding"/>
    <property type="evidence" value="ECO:0007669"/>
    <property type="project" value="InterPro"/>
</dbReference>
<dbReference type="PROSITE" id="PS00455">
    <property type="entry name" value="AMP_BINDING"/>
    <property type="match status" value="3"/>
</dbReference>
<dbReference type="Gene3D" id="1.10.1200.10">
    <property type="entry name" value="ACP-like"/>
    <property type="match status" value="3"/>
</dbReference>
<comment type="caution">
    <text evidence="5">The sequence shown here is derived from an EMBL/GenBank/DDBJ whole genome shotgun (WGS) entry which is preliminary data.</text>
</comment>
<dbReference type="Gene3D" id="3.30.559.10">
    <property type="entry name" value="Chloramphenicol acetyltransferase-like domain"/>
    <property type="match status" value="2"/>
</dbReference>
<dbReference type="Pfam" id="PF00550">
    <property type="entry name" value="PP-binding"/>
    <property type="match status" value="3"/>
</dbReference>
<dbReference type="NCBIfam" id="TIGR01733">
    <property type="entry name" value="AA-adenyl-dom"/>
    <property type="match status" value="3"/>
</dbReference>
<feature type="domain" description="Carrier" evidence="4">
    <location>
        <begin position="757"/>
        <end position="834"/>
    </location>
</feature>
<keyword evidence="2" id="KW-0596">Phosphopantetheine</keyword>
<dbReference type="SMART" id="SM00823">
    <property type="entry name" value="PKS_PP"/>
    <property type="match status" value="3"/>
</dbReference>
<dbReference type="OrthoDB" id="605930at2"/>
<keyword evidence="6" id="KW-1185">Reference proteome</keyword>
<dbReference type="Gene3D" id="3.40.50.12780">
    <property type="entry name" value="N-terminal domain of ligase-like"/>
    <property type="match status" value="2"/>
</dbReference>
<dbReference type="FunFam" id="3.30.300.30:FF:000015">
    <property type="entry name" value="Nonribosomal peptide synthase SidD"/>
    <property type="match status" value="1"/>
</dbReference>
<dbReference type="Pfam" id="PF00501">
    <property type="entry name" value="AMP-binding"/>
    <property type="match status" value="3"/>
</dbReference>
<evidence type="ECO:0000313" key="6">
    <source>
        <dbReference type="Proteomes" id="UP000324376"/>
    </source>
</evidence>
<keyword evidence="3" id="KW-0597">Phosphoprotein</keyword>
<dbReference type="InterPro" id="IPR023213">
    <property type="entry name" value="CAT-like_dom_sf"/>
</dbReference>
<dbReference type="InterPro" id="IPR009081">
    <property type="entry name" value="PP-bd_ACP"/>
</dbReference>
<sequence length="2960" mass="338045">MNTTPYKDDIRHKSYWAKQLLDYNFTDFFNSFQPKQPLHIRQGRDSCTLVADNELNQKFLAVSESLKGRQIFLATNLLVMAQKCSGANDVLFFTPDFLDSDASNQEGTVLPIRIENFQNQSFKEVLNTTKNKIIKGNTQTNCSIFSLLKDRVVNANEISSIGCWSKGVQEDSSINKLELDLLFIFDIHQNLELTIDYNSQKYDAKTIEKLAQLFFDLLKNLLLQSTVSISEIELTSEENRKLLLQELDFTNVKYPEDETLCSLFKKQVEIYGDKIAIEFKGAQLTYKDLDERSNQVANLLLNNNVKPGDVIGFLTDRSEDTVVGILGILKVGAAYVPIDIDYPEKRKEYIITNSKTELVLTVTQDDEISSVKVLSIQAAASFSINPVSVTISPEDLSYIIYTSGTTGNPKGVMISHKNVVRLLFNDNFNFSFVPDDVWLMFHSPCFDISVWEIFGALLYGSSLIIIPKESAVDTATFIEILREKKVTVLTQTPSAFYNFVYHDLQHIKADLNLRYIALGGEAFSPAKIKVWFKKRSHIKVINMYGITETTVHNTFHEITQHDIDYNVSNIGKPLPTLSAYVMDYQRNLVPKGMIGELYVGGLGVAKGYLGMEALTKERFITNPYKQEETIYKSGDLVRILDNGDLEYHGRIDHQIQLRGYRIELGEIENQLINFSEISDTVVLLREKEESSYLIAFYVSKKEIDKDILKMYLEEHLLEYMIPTRFVFVDKIPITSNGKVDRVELFKLAETKTKEKIQPTGEFEIALTEIWSTLLRINKDVIGRDDNFFELGGNSLAAVLLKHKIASSFQLSINITQIFENGELSDMANLIANSEKFITTPIPVADIKDFYPLSPAQKRLYFIYQFDKQSTTYNMPFANELKGELDKTKLEKAVSNLIARHEILRTVFEVIEGKPVQVVKASGIFEIEYYPEGTNTANVVKEFRKPFSLESLPLFRIGVLPTSDNASLLLFDIHHIISDGISQTLLLDELISFYNGVELPAPKLQYKDYVAWFNSNEQRTILERQKQYWLSKFTEVPVSLNLPSDHKRPIQKSYKGDTLSFQFDSVTTQEIKRTAQECGVSVYMLLLALYTLFISKVSQEEDIVIGTITSGRVHPDMEKLLGVFVGTLPIRIAIDSTKSFEQLLAVVKKDVVQALEHQSYPYEDLIDNLKLDRNTSRNPLFDICMVFQNFEKASEEIKNISIENHETNYKLSKFDLSFIVHEFSDSLYFGFEYSTEIFNQATIERFISIFQTISSQALASRDEKIATIKIIDVKDQNKLKRSLSSFSNEPKLTSTVIEVIGKRVKETPNAVAVSFGKEQLTYHQLEEKANRVASFLQSKGVKRGSIIAVLLDRSPTMITTLIGIMKTGAAYLPIDLDSPAKRTQQLLDDSNARALLTTSDLKSNFALTHEVFLVDELDSFSFNPCTVTEKLSPNDSAYILYTSGTSGNPKGVVVTHKNLMNMFFHPKFLFDFSSKDVWTMFHRYCFDFSVWEMFGALVFGGKLVLISKEDSLDPLQFMYILKKEKVTVLNQTPTAFKSLMQEDLKQHDTPLENLRYVIFGGEKLNPKNLLEWHVKYPSTRLVNMYGITETTIHVTYKELSNQEIKNNTASVGKPLPGYYTYILDKDMQFLPKGYPGELYVGGNGVAQGYLNNAELTKNKFIKDPYRKDGTLYKTGDLVKINHENELEYLGRIDHQIQLKGFRIELGEIEIALSNYRFIHDAKVVIKERDDEVFLVAYYTADKELETVQLRRLLTRSIPLYMIPSYFVHVEHLSLTANGKLNVGALPNPVFVSSKGYVAPNTPVEKQIAHIWSTTLGVETIGVNDNYFAIGGDSITAIRVISMLNNLLITHIKIVDLYNHQTIKELASYVTNEDAEESDHFYSETEVELEQFNTSYLSKKPDETIEVVYPMSNIEKAMCFIQLKNTDDTLYYEQLLWDVAYENFSIEALTKALFLISKKQNALRTAFDLSENAHVIYKELSIDVPFRDISDETKTNQLEIIKKDMEHSRKNCFMLDEPPLWKMSVYKINKNHHTLLFEIHHAISDGWSIATFTNELNNTYKTLLLDADYTPTPLKSGYREFIIEEIVHDKKQEGIAYWKKELKDFKKFTFGHTASESSFKSLRVPLENDLFNKLDELASKRNTTVKNIFFAAYLQTLNLLSYENDIVAGLVTFNRLIGEDGIDVFGNFLNTIPVRFQFKDAFTSKKLLDALDEKLKEIKTHDRTSLFKIGRAIGLKDFTQNPITDLLFNFTSFHVTYELSLEKINHSEKIEKVEIKDFIRGHGLFEVSVNGVKDNCFIQYDYVTSFLSDEKFRQFQSIFTRLLSFFTTDYNTEIRLEHLMPKQHKLLTKTFNDEKVTYPKEKTFLDYFNEQVKKASVNVALHFEGKTLTYKEVDDKSNKLAKYLLSSGLQAEELVPISLERSFEMVIAIVGILKAGGAYVPIDPLYPIARKSYIINDTVARFIITNSKEKEVLKTVHETLEFICLETTTLENSNYFEGNLPDVCSSHLAYVIYTSGTTGKPKGVLNTHAGIFNRLLWMQSYLEIDNRDIFLQKTTYCFDVSVWEFLLPLMFGARLVIAKPEGQRDSQYIANLIRERGVTHVHFVPSMLSVFLQLNTTIENLTYLKSIICSGEALNVPLAKRFMDKLPNITLHNFYGPTEAAIDVTAIEIKPKHIKSGIVPIGYPVANTQLYIVNDTMQLQPVGVPGEIIIGGVQVAKGYLNKKALSDEKFIKNPFVNDAYSLYRTGDLGQWLEDGSIQYLGRIDDQIKLRGYRIELGEIETQLLSFDKIVDAVAIVKSNKAEDSFIVGYYVASEDFEHQELTSFLLEKLPSYMIPSFYSRLEKMPLTVNGKLDRKKLPEVTLDTTEIFEAPTTDLEKKIVTIWAEILDIDSHTISINKSFFEIGGHSLNATVLINKLSKEFEKEFPLQEIFTKNTVKDMAEYIGLRLWLSQKGAKEINKIEL</sequence>
<dbReference type="RefSeq" id="WP_148782463.1">
    <property type="nucleotide sequence ID" value="NZ_VNHU01000004.1"/>
</dbReference>
<dbReference type="GO" id="GO:0005829">
    <property type="term" value="C:cytosol"/>
    <property type="evidence" value="ECO:0007669"/>
    <property type="project" value="TreeGrafter"/>
</dbReference>
<dbReference type="GO" id="GO:0043041">
    <property type="term" value="P:amino acid activation for nonribosomal peptide biosynthetic process"/>
    <property type="evidence" value="ECO:0007669"/>
    <property type="project" value="TreeGrafter"/>
</dbReference>
<accession>A0A5S5C4K2</accession>
<dbReference type="InterPro" id="IPR010071">
    <property type="entry name" value="AA_adenyl_dom"/>
</dbReference>
<protein>
    <submittedName>
        <fullName evidence="5">Surfactin family lipopeptide synthetase A</fullName>
    </submittedName>
</protein>
<dbReference type="NCBIfam" id="NF003417">
    <property type="entry name" value="PRK04813.1"/>
    <property type="match status" value="3"/>
</dbReference>
<dbReference type="InterPro" id="IPR001242">
    <property type="entry name" value="Condensation_dom"/>
</dbReference>
<dbReference type="InterPro" id="IPR036736">
    <property type="entry name" value="ACP-like_sf"/>
</dbReference>
<dbReference type="Pfam" id="PF13193">
    <property type="entry name" value="AMP-binding_C"/>
    <property type="match status" value="2"/>
</dbReference>
<dbReference type="Pfam" id="PF00668">
    <property type="entry name" value="Condensation"/>
    <property type="match status" value="2"/>
</dbReference>
<dbReference type="EMBL" id="VNHU01000004">
    <property type="protein sequence ID" value="TYP74351.1"/>
    <property type="molecule type" value="Genomic_DNA"/>
</dbReference>
<dbReference type="PANTHER" id="PTHR45527:SF14">
    <property type="entry name" value="PLIPASTATIN SYNTHASE SUBUNIT B"/>
    <property type="match status" value="1"/>
</dbReference>
<dbReference type="FunFam" id="3.40.50.980:FF:000001">
    <property type="entry name" value="Non-ribosomal peptide synthetase"/>
    <property type="match status" value="3"/>
</dbReference>
<evidence type="ECO:0000259" key="4">
    <source>
        <dbReference type="PROSITE" id="PS50075"/>
    </source>
</evidence>